<keyword evidence="3" id="KW-1185">Reference proteome</keyword>
<organism evidence="2 3">
    <name type="scientific">Claviceps africana</name>
    <dbReference type="NCBI Taxonomy" id="83212"/>
    <lineage>
        <taxon>Eukaryota</taxon>
        <taxon>Fungi</taxon>
        <taxon>Dikarya</taxon>
        <taxon>Ascomycota</taxon>
        <taxon>Pezizomycotina</taxon>
        <taxon>Sordariomycetes</taxon>
        <taxon>Hypocreomycetidae</taxon>
        <taxon>Hypocreales</taxon>
        <taxon>Clavicipitaceae</taxon>
        <taxon>Claviceps</taxon>
    </lineage>
</organism>
<comment type="caution">
    <text evidence="2">The sequence shown here is derived from an EMBL/GenBank/DDBJ whole genome shotgun (WGS) entry which is preliminary data.</text>
</comment>
<proteinExistence type="predicted"/>
<evidence type="ECO:0000313" key="3">
    <source>
        <dbReference type="Proteomes" id="UP000811619"/>
    </source>
</evidence>
<feature type="region of interest" description="Disordered" evidence="1">
    <location>
        <begin position="91"/>
        <end position="126"/>
    </location>
</feature>
<feature type="compositionally biased region" description="Basic and acidic residues" evidence="1">
    <location>
        <begin position="91"/>
        <end position="102"/>
    </location>
</feature>
<dbReference type="InterPro" id="IPR046591">
    <property type="entry name" value="DUF6649"/>
</dbReference>
<protein>
    <submittedName>
        <fullName evidence="2">Uncharacterized protein</fullName>
    </submittedName>
</protein>
<evidence type="ECO:0000313" key="2">
    <source>
        <dbReference type="EMBL" id="KAG5927908.1"/>
    </source>
</evidence>
<reference evidence="2" key="1">
    <citation type="journal article" date="2020" name="bioRxiv">
        <title>Whole genome comparisons of ergot fungi reveals the divergence and evolution of species within the genus Claviceps are the result of varying mechanisms driving genome evolution and host range expansion.</title>
        <authorList>
            <person name="Wyka S.A."/>
            <person name="Mondo S.J."/>
            <person name="Liu M."/>
            <person name="Dettman J."/>
            <person name="Nalam V."/>
            <person name="Broders K.D."/>
        </authorList>
    </citation>
    <scope>NUCLEOTIDE SEQUENCE</scope>
    <source>
        <strain evidence="2">CCC 489</strain>
    </source>
</reference>
<dbReference type="Pfam" id="PF20354">
    <property type="entry name" value="DUF6649"/>
    <property type="match status" value="1"/>
</dbReference>
<gene>
    <name evidence="2" type="ORF">E4U42_001550</name>
</gene>
<name>A0A8K0NMS6_9HYPO</name>
<evidence type="ECO:0000256" key="1">
    <source>
        <dbReference type="SAM" id="MobiDB-lite"/>
    </source>
</evidence>
<sequence>MHLDDSKHKVYIYNLDDELAPESSDDEDGKLVFLPNIEKHLRENRIPPHVLANRDGHLAGMQLVLYTDPRSLSVPEHKDSVRKAILEARQRTREKQRLEREAAAPAPTPLIPSSGAISHGDEMDLD</sequence>
<dbReference type="Proteomes" id="UP000811619">
    <property type="component" value="Unassembled WGS sequence"/>
</dbReference>
<dbReference type="AlphaFoldDB" id="A0A8K0NMS6"/>
<dbReference type="OrthoDB" id="5345504at2759"/>
<dbReference type="EMBL" id="SRPY01000147">
    <property type="protein sequence ID" value="KAG5927908.1"/>
    <property type="molecule type" value="Genomic_DNA"/>
</dbReference>
<accession>A0A8K0NMS6</accession>